<dbReference type="PROSITE" id="PS51257">
    <property type="entry name" value="PROKAR_LIPOPROTEIN"/>
    <property type="match status" value="1"/>
</dbReference>
<proteinExistence type="predicted"/>
<dbReference type="RefSeq" id="WP_004899267.1">
    <property type="nucleotide sequence ID" value="NZ_BBTI01000003.1"/>
</dbReference>
<evidence type="ECO:0008006" key="3">
    <source>
        <dbReference type="Google" id="ProtNLM"/>
    </source>
</evidence>
<protein>
    <recommendedName>
        <fullName evidence="3">Lipoprotein</fullName>
    </recommendedName>
</protein>
<evidence type="ECO:0000313" key="1">
    <source>
        <dbReference type="EMBL" id="ESK52122.1"/>
    </source>
</evidence>
<organism evidence="1 2">
    <name type="scientific">Acinetobacter brisouii CIP 110357</name>
    <dbReference type="NCBI Taxonomy" id="1341683"/>
    <lineage>
        <taxon>Bacteria</taxon>
        <taxon>Pseudomonadati</taxon>
        <taxon>Pseudomonadota</taxon>
        <taxon>Gammaproteobacteria</taxon>
        <taxon>Moraxellales</taxon>
        <taxon>Moraxellaceae</taxon>
        <taxon>Acinetobacter</taxon>
    </lineage>
</organism>
<keyword evidence="2" id="KW-1185">Reference proteome</keyword>
<dbReference type="AlphaFoldDB" id="V2UQ55"/>
<dbReference type="Proteomes" id="UP000018418">
    <property type="component" value="Unassembled WGS sequence"/>
</dbReference>
<comment type="caution">
    <text evidence="1">The sequence shown here is derived from an EMBL/GenBank/DDBJ whole genome shotgun (WGS) entry which is preliminary data.</text>
</comment>
<sequence>MLKNIGRSAFWGFCAVLLSACQHTHRAVDTMAIKFIAPEQRPANVKLYCTGTVNCEFERFDSIQIVDDTTHLVNYEAIKKGYVRLNTKTTGYNNALFLTVPDRQHEVVIRFYPISMDRAERISVIHHFKPNTSYTFKMYRNRTKQAGSLLNVSAPDPLCVVLLQDQHPIRRFCKPYNVLTGLGEFVEQKF</sequence>
<dbReference type="EMBL" id="AYEU01000003">
    <property type="protein sequence ID" value="ESK52122.1"/>
    <property type="molecule type" value="Genomic_DNA"/>
</dbReference>
<gene>
    <name evidence="1" type="ORF">P255_00264</name>
</gene>
<name>V2UQ55_9GAMM</name>
<dbReference type="OrthoDB" id="6696509at2"/>
<dbReference type="STRING" id="396323.VH98_00505"/>
<evidence type="ECO:0000313" key="2">
    <source>
        <dbReference type="Proteomes" id="UP000018418"/>
    </source>
</evidence>
<accession>V2UQ55</accession>
<dbReference type="HOGENOM" id="CLU_1412486_0_0_6"/>
<dbReference type="PATRIC" id="fig|1341683.3.peg.259"/>
<reference evidence="1 2" key="1">
    <citation type="submission" date="2013-10" db="EMBL/GenBank/DDBJ databases">
        <title>The Genome Sequence of Acinetobacter brisouii CIP 110357.</title>
        <authorList>
            <consortium name="The Broad Institute Genomics Platform"/>
            <consortium name="The Broad Institute Genome Sequencing Center for Infectious Disease"/>
            <person name="Cerqueira G."/>
            <person name="Feldgarden M."/>
            <person name="Courvalin P."/>
            <person name="Grillot-Courvalin C."/>
            <person name="Clermont D."/>
            <person name="Rocha E."/>
            <person name="Yoon E.-J."/>
            <person name="Nemec A."/>
            <person name="Young S.K."/>
            <person name="Zeng Q."/>
            <person name="Gargeya S."/>
            <person name="Fitzgerald M."/>
            <person name="Abouelleil A."/>
            <person name="Alvarado L."/>
            <person name="Berlin A.M."/>
            <person name="Chapman S.B."/>
            <person name="Gainer-Dewar J."/>
            <person name="Goldberg J."/>
            <person name="Gnerre S."/>
            <person name="Griggs A."/>
            <person name="Gujja S."/>
            <person name="Hansen M."/>
            <person name="Howarth C."/>
            <person name="Imamovic A."/>
            <person name="Ireland A."/>
            <person name="Larimer J."/>
            <person name="McCowan C."/>
            <person name="Murphy C."/>
            <person name="Pearson M."/>
            <person name="Poon T.W."/>
            <person name="Priest M."/>
            <person name="Roberts A."/>
            <person name="Saif S."/>
            <person name="Shea T."/>
            <person name="Sykes S."/>
            <person name="Wortman J."/>
            <person name="Nusbaum C."/>
            <person name="Birren B."/>
        </authorList>
    </citation>
    <scope>NUCLEOTIDE SEQUENCE [LARGE SCALE GENOMIC DNA]</scope>
    <source>
        <strain evidence="1 2">CIP 110357</strain>
    </source>
</reference>